<dbReference type="SUPFAM" id="SSF53383">
    <property type="entry name" value="PLP-dependent transferases"/>
    <property type="match status" value="1"/>
</dbReference>
<dbReference type="GO" id="GO:0008710">
    <property type="term" value="F:8-amino-7-oxononanoate synthase activity"/>
    <property type="evidence" value="ECO:0007669"/>
    <property type="project" value="TreeGrafter"/>
</dbReference>
<accession>A0A3M0AIB0</accession>
<keyword evidence="2" id="KW-0808">Transferase</keyword>
<keyword evidence="6" id="KW-1185">Reference proteome</keyword>
<dbReference type="Gene3D" id="3.90.1150.10">
    <property type="entry name" value="Aspartate Aminotransferase, domain 1"/>
    <property type="match status" value="1"/>
</dbReference>
<organism evidence="5 6">
    <name type="scientific">Umboniibacter marinipuniceus</name>
    <dbReference type="NCBI Taxonomy" id="569599"/>
    <lineage>
        <taxon>Bacteria</taxon>
        <taxon>Pseudomonadati</taxon>
        <taxon>Pseudomonadota</taxon>
        <taxon>Gammaproteobacteria</taxon>
        <taxon>Cellvibrionales</taxon>
        <taxon>Cellvibrionaceae</taxon>
        <taxon>Umboniibacter</taxon>
    </lineage>
</organism>
<dbReference type="Proteomes" id="UP000267187">
    <property type="component" value="Unassembled WGS sequence"/>
</dbReference>
<dbReference type="InterPro" id="IPR004839">
    <property type="entry name" value="Aminotransferase_I/II_large"/>
</dbReference>
<keyword evidence="3" id="KW-0663">Pyridoxal phosphate</keyword>
<dbReference type="GO" id="GO:0009102">
    <property type="term" value="P:biotin biosynthetic process"/>
    <property type="evidence" value="ECO:0007669"/>
    <property type="project" value="TreeGrafter"/>
</dbReference>
<dbReference type="InterPro" id="IPR015422">
    <property type="entry name" value="PyrdxlP-dep_Trfase_small"/>
</dbReference>
<dbReference type="EMBL" id="REFJ01000001">
    <property type="protein sequence ID" value="RMA82335.1"/>
    <property type="molecule type" value="Genomic_DNA"/>
</dbReference>
<dbReference type="Pfam" id="PF00155">
    <property type="entry name" value="Aminotran_1_2"/>
    <property type="match status" value="1"/>
</dbReference>
<dbReference type="InterPro" id="IPR015421">
    <property type="entry name" value="PyrdxlP-dep_Trfase_major"/>
</dbReference>
<comment type="caution">
    <text evidence="5">The sequence shown here is derived from an EMBL/GenBank/DDBJ whole genome shotgun (WGS) entry which is preliminary data.</text>
</comment>
<dbReference type="OrthoDB" id="9807157at2"/>
<gene>
    <name evidence="5" type="ORF">DFR27_0284</name>
</gene>
<dbReference type="PANTHER" id="PTHR13693:SF100">
    <property type="entry name" value="8-AMINO-7-OXONONANOATE SYNTHASE"/>
    <property type="match status" value="1"/>
</dbReference>
<evidence type="ECO:0000313" key="6">
    <source>
        <dbReference type="Proteomes" id="UP000267187"/>
    </source>
</evidence>
<reference evidence="5 6" key="1">
    <citation type="submission" date="2018-10" db="EMBL/GenBank/DDBJ databases">
        <title>Genomic Encyclopedia of Type Strains, Phase IV (KMG-IV): sequencing the most valuable type-strain genomes for metagenomic binning, comparative biology and taxonomic classification.</title>
        <authorList>
            <person name="Goeker M."/>
        </authorList>
    </citation>
    <scope>NUCLEOTIDE SEQUENCE [LARGE SCALE GENOMIC DNA]</scope>
    <source>
        <strain evidence="5 6">DSM 25080</strain>
    </source>
</reference>
<protein>
    <submittedName>
        <fullName evidence="5">8-amino-7-oxononanoate synthase</fullName>
    </submittedName>
</protein>
<evidence type="ECO:0000259" key="4">
    <source>
        <dbReference type="Pfam" id="PF00155"/>
    </source>
</evidence>
<dbReference type="AlphaFoldDB" id="A0A3M0AIB0"/>
<dbReference type="GO" id="GO:0030170">
    <property type="term" value="F:pyridoxal phosphate binding"/>
    <property type="evidence" value="ECO:0007669"/>
    <property type="project" value="InterPro"/>
</dbReference>
<evidence type="ECO:0000313" key="5">
    <source>
        <dbReference type="EMBL" id="RMA82335.1"/>
    </source>
</evidence>
<comment type="cofactor">
    <cofactor evidence="1">
        <name>pyridoxal 5'-phosphate</name>
        <dbReference type="ChEBI" id="CHEBI:597326"/>
    </cofactor>
</comment>
<dbReference type="InterPro" id="IPR015424">
    <property type="entry name" value="PyrdxlP-dep_Trfase"/>
</dbReference>
<proteinExistence type="predicted"/>
<name>A0A3M0AIB0_9GAMM</name>
<sequence>MLIDRLTARLKLAEQENAKRQIRVRHGVDFASNDYLGFSQREELKRAAKATIDSHGVGGRASHLVMGHTQHHELLSQQAAELFGYEAAMVFSSGYAANLGIIATLLTKGDRVLHDRLNHASLLDGGALSGANFRRFRHNDVAQLRDFLSRSNEPTLVAIESVYSMDGDVADLVEIQAACQEFGATLLVDDAHGVGVIGHHGRGASTAIKPDILMVACGKALGSYGALVCGSKELIAGLSNFSRTYVYTTALPPAQAAASSAALALLQANDSAIATLQSNIAHFRYCAEDSGLLLSASHSAIQPIHVGDNTRLMNLAEHLEAKGFLVGAIRAPTVAKGSERLRISLSAAHTPAQIEQLISEVRRSDLI</sequence>
<dbReference type="Gene3D" id="3.40.640.10">
    <property type="entry name" value="Type I PLP-dependent aspartate aminotransferase-like (Major domain)"/>
    <property type="match status" value="1"/>
</dbReference>
<evidence type="ECO:0000256" key="3">
    <source>
        <dbReference type="ARBA" id="ARBA00022898"/>
    </source>
</evidence>
<dbReference type="InterPro" id="IPR050087">
    <property type="entry name" value="AON_synthase_class-II"/>
</dbReference>
<feature type="domain" description="Aminotransferase class I/classII large" evidence="4">
    <location>
        <begin position="26"/>
        <end position="359"/>
    </location>
</feature>
<dbReference type="RefSeq" id="WP_121875673.1">
    <property type="nucleotide sequence ID" value="NZ_REFJ01000001.1"/>
</dbReference>
<evidence type="ECO:0000256" key="1">
    <source>
        <dbReference type="ARBA" id="ARBA00001933"/>
    </source>
</evidence>
<dbReference type="PANTHER" id="PTHR13693">
    <property type="entry name" value="CLASS II AMINOTRANSFERASE/8-AMINO-7-OXONONANOATE SYNTHASE"/>
    <property type="match status" value="1"/>
</dbReference>
<evidence type="ECO:0000256" key="2">
    <source>
        <dbReference type="ARBA" id="ARBA00022679"/>
    </source>
</evidence>